<protein>
    <submittedName>
        <fullName evidence="1">Uncharacterized protein</fullName>
    </submittedName>
</protein>
<keyword evidence="2" id="KW-1185">Reference proteome</keyword>
<proteinExistence type="predicted"/>
<sequence length="75" mass="8319">MRLSMMKDSRRNPKRQNNKTLVPVVASSSELLPGTRIFNSIGNGEYLRSNVDAAYAAVVLTSCLISLLVDRHKDV</sequence>
<gene>
    <name evidence="1" type="ORF">DILT_LOCUS2709</name>
</gene>
<organism evidence="1 2">
    <name type="scientific">Dibothriocephalus latus</name>
    <name type="common">Fish tapeworm</name>
    <name type="synonym">Diphyllobothrium latum</name>
    <dbReference type="NCBI Taxonomy" id="60516"/>
    <lineage>
        <taxon>Eukaryota</taxon>
        <taxon>Metazoa</taxon>
        <taxon>Spiralia</taxon>
        <taxon>Lophotrochozoa</taxon>
        <taxon>Platyhelminthes</taxon>
        <taxon>Cestoda</taxon>
        <taxon>Eucestoda</taxon>
        <taxon>Diphyllobothriidea</taxon>
        <taxon>Diphyllobothriidae</taxon>
        <taxon>Dibothriocephalus</taxon>
    </lineage>
</organism>
<reference evidence="1 2" key="1">
    <citation type="submission" date="2018-11" db="EMBL/GenBank/DDBJ databases">
        <authorList>
            <consortium name="Pathogen Informatics"/>
        </authorList>
    </citation>
    <scope>NUCLEOTIDE SEQUENCE [LARGE SCALE GENOMIC DNA]</scope>
</reference>
<evidence type="ECO:0000313" key="2">
    <source>
        <dbReference type="Proteomes" id="UP000281553"/>
    </source>
</evidence>
<dbReference type="AlphaFoldDB" id="A0A3P6STT1"/>
<dbReference type="OrthoDB" id="6280391at2759"/>
<accession>A0A3P6STT1</accession>
<dbReference type="Proteomes" id="UP000281553">
    <property type="component" value="Unassembled WGS sequence"/>
</dbReference>
<dbReference type="EMBL" id="UYRU01042506">
    <property type="protein sequence ID" value="VDK75957.1"/>
    <property type="molecule type" value="Genomic_DNA"/>
</dbReference>
<name>A0A3P6STT1_DIBLA</name>
<evidence type="ECO:0000313" key="1">
    <source>
        <dbReference type="EMBL" id="VDK75957.1"/>
    </source>
</evidence>